<dbReference type="InterPro" id="IPR018170">
    <property type="entry name" value="Aldo/ket_reductase_CS"/>
</dbReference>
<evidence type="ECO:0000313" key="6">
    <source>
        <dbReference type="EMBL" id="CAD7645975.1"/>
    </source>
</evidence>
<evidence type="ECO:0000313" key="7">
    <source>
        <dbReference type="Proteomes" id="UP000728032"/>
    </source>
</evidence>
<dbReference type="Pfam" id="PF00248">
    <property type="entry name" value="Aldo_ket_red"/>
    <property type="match status" value="1"/>
</dbReference>
<accession>A0A7R9LQF6</accession>
<feature type="site" description="Lowers pKa of active site Tyr" evidence="4">
    <location>
        <position position="91"/>
    </location>
</feature>
<dbReference type="PROSITE" id="PS00062">
    <property type="entry name" value="ALDOKETO_REDUCTASE_2"/>
    <property type="match status" value="1"/>
</dbReference>
<evidence type="ECO:0000259" key="5">
    <source>
        <dbReference type="Pfam" id="PF00248"/>
    </source>
</evidence>
<evidence type="ECO:0000256" key="1">
    <source>
        <dbReference type="ARBA" id="ARBA00023002"/>
    </source>
</evidence>
<dbReference type="InterPro" id="IPR036812">
    <property type="entry name" value="NAD(P)_OxRdtase_dom_sf"/>
</dbReference>
<dbReference type="PIRSF" id="PIRSF000097">
    <property type="entry name" value="AKR"/>
    <property type="match status" value="1"/>
</dbReference>
<dbReference type="InterPro" id="IPR023210">
    <property type="entry name" value="NADP_OxRdtase_dom"/>
</dbReference>
<keyword evidence="1" id="KW-0560">Oxidoreductase</keyword>
<gene>
    <name evidence="6" type="ORF">ONB1V03_LOCUS5490</name>
</gene>
<feature type="binding site" evidence="3">
    <location>
        <position position="124"/>
    </location>
    <ligand>
        <name>substrate</name>
    </ligand>
</feature>
<name>A0A7R9LQF6_9ACAR</name>
<dbReference type="EMBL" id="CAJPVJ010002224">
    <property type="protein sequence ID" value="CAG2165956.1"/>
    <property type="molecule type" value="Genomic_DNA"/>
</dbReference>
<reference evidence="6" key="1">
    <citation type="submission" date="2020-11" db="EMBL/GenBank/DDBJ databases">
        <authorList>
            <person name="Tran Van P."/>
        </authorList>
    </citation>
    <scope>NUCLEOTIDE SEQUENCE</scope>
</reference>
<dbReference type="SUPFAM" id="SSF51430">
    <property type="entry name" value="NAD(P)-linked oxidoreductase"/>
    <property type="match status" value="1"/>
</dbReference>
<dbReference type="PRINTS" id="PR00069">
    <property type="entry name" value="ALDKETRDTASE"/>
</dbReference>
<dbReference type="Gene3D" id="3.20.20.100">
    <property type="entry name" value="NADP-dependent oxidoreductase domain"/>
    <property type="match status" value="1"/>
</dbReference>
<dbReference type="EMBL" id="OC917049">
    <property type="protein sequence ID" value="CAD7645975.1"/>
    <property type="molecule type" value="Genomic_DNA"/>
</dbReference>
<sequence length="321" mass="37709">IPTIKLNNGREMPVEGYGCWKINYDRVWSLGSWLFNDDNRAGQVVLQAIRAGYRYIDSAYFYNVEKGVGHALRYAFRTGIVKREDMFIATKIWNNFHRRDRVVEGIRRSLRDMGLDYVDLAIIHWPMGFEDGDDVFPMYWNLSNVPREWSRNGFVETWQGMTDALDMGLAKSIGVSNFNIKQLKVLMDSSKIKPVVNQVECNPYYNQNKMLEFCQQNNIVMTAYSPLRQGYDLLDDPNLRRIARRHNKTAAQVALRWNIQRGVAVIPKSERRRRMNENINVFDFELRDDEMKAIDLLRQMPKLLTFGTTRSHPDYPFHDSY</sequence>
<dbReference type="AlphaFoldDB" id="A0A7R9LQF6"/>
<evidence type="ECO:0000256" key="4">
    <source>
        <dbReference type="PIRSR" id="PIRSR000097-3"/>
    </source>
</evidence>
<dbReference type="InterPro" id="IPR020471">
    <property type="entry name" value="AKR"/>
</dbReference>
<dbReference type="Proteomes" id="UP000728032">
    <property type="component" value="Unassembled WGS sequence"/>
</dbReference>
<dbReference type="PANTHER" id="PTHR11732">
    <property type="entry name" value="ALDO/KETO REDUCTASE"/>
    <property type="match status" value="1"/>
</dbReference>
<dbReference type="GO" id="GO:0016616">
    <property type="term" value="F:oxidoreductase activity, acting on the CH-OH group of donors, NAD or NADP as acceptor"/>
    <property type="evidence" value="ECO:0007669"/>
    <property type="project" value="UniProtKB-ARBA"/>
</dbReference>
<protein>
    <recommendedName>
        <fullName evidence="5">NADP-dependent oxidoreductase domain-containing protein</fullName>
    </recommendedName>
</protein>
<dbReference type="FunFam" id="3.20.20.100:FF:000002">
    <property type="entry name" value="2,5-diketo-D-gluconic acid reductase A"/>
    <property type="match status" value="1"/>
</dbReference>
<organism evidence="6">
    <name type="scientific">Oppiella nova</name>
    <dbReference type="NCBI Taxonomy" id="334625"/>
    <lineage>
        <taxon>Eukaryota</taxon>
        <taxon>Metazoa</taxon>
        <taxon>Ecdysozoa</taxon>
        <taxon>Arthropoda</taxon>
        <taxon>Chelicerata</taxon>
        <taxon>Arachnida</taxon>
        <taxon>Acari</taxon>
        <taxon>Acariformes</taxon>
        <taxon>Sarcoptiformes</taxon>
        <taxon>Oribatida</taxon>
        <taxon>Brachypylina</taxon>
        <taxon>Oppioidea</taxon>
        <taxon>Oppiidae</taxon>
        <taxon>Oppiella</taxon>
    </lineage>
</organism>
<dbReference type="OrthoDB" id="416253at2759"/>
<keyword evidence="7" id="KW-1185">Reference proteome</keyword>
<feature type="active site" description="Proton donor" evidence="2">
    <location>
        <position position="62"/>
    </location>
</feature>
<feature type="domain" description="NADP-dependent oxidoreductase" evidence="5">
    <location>
        <begin position="28"/>
        <end position="296"/>
    </location>
</feature>
<proteinExistence type="predicted"/>
<evidence type="ECO:0000256" key="2">
    <source>
        <dbReference type="PIRSR" id="PIRSR000097-1"/>
    </source>
</evidence>
<evidence type="ECO:0000256" key="3">
    <source>
        <dbReference type="PIRSR" id="PIRSR000097-2"/>
    </source>
</evidence>
<feature type="non-terminal residue" evidence="6">
    <location>
        <position position="1"/>
    </location>
</feature>